<evidence type="ECO:0000313" key="2">
    <source>
        <dbReference type="EMBL" id="KAJ3563527.1"/>
    </source>
</evidence>
<proteinExistence type="predicted"/>
<gene>
    <name evidence="2" type="ORF">NP233_g8887</name>
</gene>
<comment type="caution">
    <text evidence="2">The sequence shown here is derived from an EMBL/GenBank/DDBJ whole genome shotgun (WGS) entry which is preliminary data.</text>
</comment>
<keyword evidence="1" id="KW-0732">Signal</keyword>
<dbReference type="Gene3D" id="2.170.15.10">
    <property type="entry name" value="Proaerolysin, chain A, domain 3"/>
    <property type="match status" value="1"/>
</dbReference>
<reference evidence="2" key="1">
    <citation type="submission" date="2022-07" db="EMBL/GenBank/DDBJ databases">
        <title>Genome Sequence of Leucocoprinus birnbaumii.</title>
        <authorList>
            <person name="Buettner E."/>
        </authorList>
    </citation>
    <scope>NUCLEOTIDE SEQUENCE</scope>
    <source>
        <strain evidence="2">VT141</strain>
    </source>
</reference>
<dbReference type="Proteomes" id="UP001213000">
    <property type="component" value="Unassembled WGS sequence"/>
</dbReference>
<protein>
    <submittedName>
        <fullName evidence="2">Uncharacterized protein</fullName>
    </submittedName>
</protein>
<dbReference type="EMBL" id="JANIEX010000749">
    <property type="protein sequence ID" value="KAJ3563527.1"/>
    <property type="molecule type" value="Genomic_DNA"/>
</dbReference>
<feature type="chain" id="PRO_5042133399" evidence="1">
    <location>
        <begin position="26"/>
        <end position="324"/>
    </location>
</feature>
<accession>A0AAD5VLR4</accession>
<name>A0AAD5VLR4_9AGAR</name>
<organism evidence="2 3">
    <name type="scientific">Leucocoprinus birnbaumii</name>
    <dbReference type="NCBI Taxonomy" id="56174"/>
    <lineage>
        <taxon>Eukaryota</taxon>
        <taxon>Fungi</taxon>
        <taxon>Dikarya</taxon>
        <taxon>Basidiomycota</taxon>
        <taxon>Agaricomycotina</taxon>
        <taxon>Agaricomycetes</taxon>
        <taxon>Agaricomycetidae</taxon>
        <taxon>Agaricales</taxon>
        <taxon>Agaricineae</taxon>
        <taxon>Agaricaceae</taxon>
        <taxon>Leucocoprinus</taxon>
    </lineage>
</organism>
<evidence type="ECO:0000256" key="1">
    <source>
        <dbReference type="SAM" id="SignalP"/>
    </source>
</evidence>
<evidence type="ECO:0000313" key="3">
    <source>
        <dbReference type="Proteomes" id="UP001213000"/>
    </source>
</evidence>
<feature type="signal peptide" evidence="1">
    <location>
        <begin position="1"/>
        <end position="25"/>
    </location>
</feature>
<sequence length="324" mass="35188">MTFKQNTMSSTLIAFSILGLMGVAALPVEHQHMNATHGPKFMSEADAIRIRDLTPVNFPRGAPSSRCSALTLDDAQRMPGWDKLVQYAKDTWGDGSWNIVVNPKEYPDSSANACTDDSPVKIEPKGIAWIYISLTIELTRVMCSGQPQCDQQSADIGSDNVNADGTDSVSITIGDSQTGSWTVSRTSTFSASASFEVGFDVPELFEAKATFETSTSVSNTQGNTFGTSHSTQRTVQSVINDKPNQTCKASMTVKSCKQDGTGKIRVAATGWVWFNYNDKTAPKAGPSNDKHYKWAASIDNVLSLDERTSWIEFSGSMSEECQEA</sequence>
<dbReference type="AlphaFoldDB" id="A0AAD5VLR4"/>
<keyword evidence="3" id="KW-1185">Reference proteome</keyword>
<dbReference type="SUPFAM" id="SSF56973">
    <property type="entry name" value="Aerolisin/ETX pore-forming domain"/>
    <property type="match status" value="1"/>
</dbReference>